<dbReference type="Proteomes" id="UP000027093">
    <property type="component" value="Chromosome"/>
</dbReference>
<evidence type="ECO:0000313" key="1">
    <source>
        <dbReference type="EMBL" id="AIC15695.1"/>
    </source>
</evidence>
<name>A0A060HK71_9ARCH</name>
<keyword evidence="2" id="KW-1185">Reference proteome</keyword>
<organism evidence="1 2">
    <name type="scientific">Nitrososphaera viennensis EN76</name>
    <dbReference type="NCBI Taxonomy" id="926571"/>
    <lineage>
        <taxon>Archaea</taxon>
        <taxon>Nitrososphaerota</taxon>
        <taxon>Nitrososphaeria</taxon>
        <taxon>Nitrososphaerales</taxon>
        <taxon>Nitrososphaeraceae</taxon>
        <taxon>Nitrososphaera</taxon>
    </lineage>
</organism>
<sequence length="181" mass="21491">MKIFCRLRNYIMSHWPFMQFLFPACSRILFVPVAPRPAILLFGKREPVMCAVCGRELKHKYKPREDWRIEGYLCSDCQIEKTKEFASRPQQQQQQEPDRCAMCKAELGDVAVKPRWQWEMEPGTLLCQPCFGRKEAEYNKRLNFCATCGAKIGFIRYNPKPAWKIQGQMCRKCWDERNQRK</sequence>
<dbReference type="STRING" id="926571.NVIE_014540"/>
<gene>
    <name evidence="1" type="ORF">NVIE_014540</name>
</gene>
<accession>A0A060HK71</accession>
<proteinExistence type="predicted"/>
<protein>
    <submittedName>
        <fullName evidence="1">Uncharacterized protein</fullName>
    </submittedName>
</protein>
<dbReference type="HOGENOM" id="CLU_127465_0_0_2"/>
<reference evidence="1 2" key="1">
    <citation type="journal article" date="2014" name="Int. J. Syst. Evol. Microbiol.">
        <title>Nitrososphaera viennensis gen. nov., sp. nov., an aerobic and mesophilic, ammonia-oxidizing archaeon from soil and a member of the archaeal phylum Thaumarchaeota.</title>
        <authorList>
            <person name="Stieglmeier M."/>
            <person name="Klingl A."/>
            <person name="Alves R.J."/>
            <person name="Rittmann S.K."/>
            <person name="Melcher M."/>
            <person name="Leisch N."/>
            <person name="Schleper C."/>
        </authorList>
    </citation>
    <scope>NUCLEOTIDE SEQUENCE [LARGE SCALE GENOMIC DNA]</scope>
    <source>
        <strain evidence="1">EN76</strain>
    </source>
</reference>
<dbReference type="KEGG" id="nvn:NVIE_014540"/>
<dbReference type="AlphaFoldDB" id="A0A060HK71"/>
<dbReference type="EMBL" id="CP007536">
    <property type="protein sequence ID" value="AIC15695.1"/>
    <property type="molecule type" value="Genomic_DNA"/>
</dbReference>
<evidence type="ECO:0000313" key="2">
    <source>
        <dbReference type="Proteomes" id="UP000027093"/>
    </source>
</evidence>